<feature type="signal peptide" evidence="1">
    <location>
        <begin position="1"/>
        <end position="21"/>
    </location>
</feature>
<sequence>MSKRLFLLLVAASLAGTPAIAKTVRTDTIRITPMEAPASGTIPVEDSLTAQQDPIADDNAPLEEPAPDETYPLPEVLYDPSLLPTPVARMRSQLLDAAISGDIERLRMVLESNEVPPTLSLIEIGDPIEFLKESSGDPDGLEILAILADTLDAGFVHADVGTAQEMYIWPYFARYPFHALTADQKVEMYRIVTAADFAEMEAFGVWLFYRVGIGKDGTLHYFVAGE</sequence>
<evidence type="ECO:0000313" key="2">
    <source>
        <dbReference type="EMBL" id="MBS8261265.1"/>
    </source>
</evidence>
<accession>A0A944GU77</accession>
<feature type="chain" id="PRO_5037751235" evidence="1">
    <location>
        <begin position="22"/>
        <end position="226"/>
    </location>
</feature>
<evidence type="ECO:0000256" key="1">
    <source>
        <dbReference type="SAM" id="SignalP"/>
    </source>
</evidence>
<comment type="caution">
    <text evidence="2">The sequence shown here is derived from an EMBL/GenBank/DDBJ whole genome shotgun (WGS) entry which is preliminary data.</text>
</comment>
<name>A0A944GU77_9HYPH</name>
<reference evidence="2" key="1">
    <citation type="submission" date="2018-08" db="EMBL/GenBank/DDBJ databases">
        <authorList>
            <person name="Jin W."/>
            <person name="Wang H."/>
            <person name="Yang Y."/>
            <person name="Li M."/>
            <person name="Liu J."/>
        </authorList>
    </citation>
    <scope>NUCLEOTIDE SEQUENCE</scope>
    <source>
        <strain evidence="2">AESS21</strain>
    </source>
</reference>
<dbReference type="Proteomes" id="UP000705379">
    <property type="component" value="Unassembled WGS sequence"/>
</dbReference>
<reference evidence="2" key="2">
    <citation type="journal article" date="2021" name="Microorganisms">
        <title>Bacterial Dimethylsulfoniopropionate Biosynthesis in the East China Sea.</title>
        <authorList>
            <person name="Liu J."/>
            <person name="Zhang Y."/>
            <person name="Liu J."/>
            <person name="Zhong H."/>
            <person name="Williams B.T."/>
            <person name="Zheng Y."/>
            <person name="Curson A.R.J."/>
            <person name="Sun C."/>
            <person name="Sun H."/>
            <person name="Song D."/>
            <person name="Wagner Mackenzie B."/>
            <person name="Bermejo Martinez A."/>
            <person name="Todd J.D."/>
            <person name="Zhang X.H."/>
        </authorList>
    </citation>
    <scope>NUCLEOTIDE SEQUENCE</scope>
    <source>
        <strain evidence="2">AESS21</strain>
    </source>
</reference>
<gene>
    <name evidence="2" type="ORF">DYI23_13660</name>
</gene>
<dbReference type="EMBL" id="QTKU01000003">
    <property type="protein sequence ID" value="MBS8261265.1"/>
    <property type="molecule type" value="Genomic_DNA"/>
</dbReference>
<dbReference type="AlphaFoldDB" id="A0A944GU77"/>
<evidence type="ECO:0000313" key="3">
    <source>
        <dbReference type="Proteomes" id="UP000705379"/>
    </source>
</evidence>
<keyword evidence="1" id="KW-0732">Signal</keyword>
<protein>
    <submittedName>
        <fullName evidence="2">Uncharacterized protein</fullName>
    </submittedName>
</protein>
<dbReference type="RefSeq" id="WP_213216685.1">
    <property type="nucleotide sequence ID" value="NZ_QTKU01000003.1"/>
</dbReference>
<proteinExistence type="predicted"/>
<organism evidence="2 3">
    <name type="scientific">Roseibium polysiphoniae</name>
    <dbReference type="NCBI Taxonomy" id="2571221"/>
    <lineage>
        <taxon>Bacteria</taxon>
        <taxon>Pseudomonadati</taxon>
        <taxon>Pseudomonadota</taxon>
        <taxon>Alphaproteobacteria</taxon>
        <taxon>Hyphomicrobiales</taxon>
        <taxon>Stappiaceae</taxon>
        <taxon>Roseibium</taxon>
    </lineage>
</organism>